<evidence type="ECO:0000259" key="2">
    <source>
        <dbReference type="Pfam" id="PF13635"/>
    </source>
</evidence>
<dbReference type="InterPro" id="IPR025420">
    <property type="entry name" value="DUF4143"/>
</dbReference>
<feature type="domain" description="DUF4143" evidence="2">
    <location>
        <begin position="240"/>
        <end position="405"/>
    </location>
</feature>
<accession>A0A0C1ERG9</accession>
<dbReference type="PATRIC" id="fig|83552.4.peg.130"/>
<dbReference type="EMBL" id="JSAM01000010">
    <property type="protein sequence ID" value="KIA78694.1"/>
    <property type="molecule type" value="Genomic_DNA"/>
</dbReference>
<evidence type="ECO:0000313" key="3">
    <source>
        <dbReference type="EMBL" id="KIA78694.1"/>
    </source>
</evidence>
<name>A0A0C1ERG9_9BACT</name>
<dbReference type="SUPFAM" id="SSF52540">
    <property type="entry name" value="P-loop containing nucleoside triphosphate hydrolases"/>
    <property type="match status" value="1"/>
</dbReference>
<sequence length="462" mass="53091">MPTKKWLKLGAKITKKRFFMKRTLEAELIAWKDRGEHLPILLRGARQVGKSYLVEDFGKTYFEDIAIVDFENRPELRIAFNTREPKEILSRLEIALQKKIKEKTTLLFLDEIQSCPEALISLRYFKEQMPNLHVIAAGSLLEFLLHNENFSFPVGRVEFLYLHPLSFIEYLQEAAPILATRLKEYNLDHIPSELEHQEFLKWVRRYLFIGGMPAAVKASLSQTTFYDSQRVHERILQAYESDFGKYAKHVQHKYLHAIFQKAPSVVGQILKYSRIHEDIRSRELKPALELLYRAGLIQRIFATTAAGLPLHAHIKSERFKLLYLDVGLLQTATKTDATQFFEQEIMQINSGMVAEQFVGQELLAYSAPYQNAPLLFWERMTGGLAEVDFVETIKANVIPIEVKAGATGTLRSLHVFLNEKNSPLGVRIGENPLSFHQKVLSIPFYLVNSIDSLVTQALSRTL</sequence>
<dbReference type="InterPro" id="IPR027417">
    <property type="entry name" value="P-loop_NTPase"/>
</dbReference>
<protein>
    <recommendedName>
        <fullName evidence="5">AAA+ ATPase domain-containing protein</fullName>
    </recommendedName>
</protein>
<dbReference type="PANTHER" id="PTHR33295">
    <property type="entry name" value="ATPASE"/>
    <property type="match status" value="1"/>
</dbReference>
<evidence type="ECO:0008006" key="5">
    <source>
        <dbReference type="Google" id="ProtNLM"/>
    </source>
</evidence>
<feature type="domain" description="AAA" evidence="1">
    <location>
        <begin position="39"/>
        <end position="171"/>
    </location>
</feature>
<dbReference type="PANTHER" id="PTHR33295:SF7">
    <property type="entry name" value="ATPASE"/>
    <property type="match status" value="1"/>
</dbReference>
<dbReference type="InterPro" id="IPR041682">
    <property type="entry name" value="AAA_14"/>
</dbReference>
<evidence type="ECO:0000259" key="1">
    <source>
        <dbReference type="Pfam" id="PF13173"/>
    </source>
</evidence>
<dbReference type="Pfam" id="PF13173">
    <property type="entry name" value="AAA_14"/>
    <property type="match status" value="1"/>
</dbReference>
<reference evidence="3 4" key="1">
    <citation type="journal article" date="2014" name="Mol. Biol. Evol.">
        <title>Massive expansion of Ubiquitination-related gene families within the Chlamydiae.</title>
        <authorList>
            <person name="Domman D."/>
            <person name="Collingro A."/>
            <person name="Lagkouvardos I."/>
            <person name="Gehre L."/>
            <person name="Weinmaier T."/>
            <person name="Rattei T."/>
            <person name="Subtil A."/>
            <person name="Horn M."/>
        </authorList>
    </citation>
    <scope>NUCLEOTIDE SEQUENCE [LARGE SCALE GENOMIC DNA]</scope>
    <source>
        <strain evidence="3 4">OEW1</strain>
    </source>
</reference>
<dbReference type="Pfam" id="PF13635">
    <property type="entry name" value="DUF4143"/>
    <property type="match status" value="1"/>
</dbReference>
<organism evidence="3 4">
    <name type="scientific">Parachlamydia acanthamoebae</name>
    <dbReference type="NCBI Taxonomy" id="83552"/>
    <lineage>
        <taxon>Bacteria</taxon>
        <taxon>Pseudomonadati</taxon>
        <taxon>Chlamydiota</taxon>
        <taxon>Chlamydiia</taxon>
        <taxon>Parachlamydiales</taxon>
        <taxon>Parachlamydiaceae</taxon>
        <taxon>Parachlamydia</taxon>
    </lineage>
</organism>
<gene>
    <name evidence="3" type="ORF">DB43_DP00510</name>
</gene>
<comment type="caution">
    <text evidence="3">The sequence shown here is derived from an EMBL/GenBank/DDBJ whole genome shotgun (WGS) entry which is preliminary data.</text>
</comment>
<evidence type="ECO:0000313" key="4">
    <source>
        <dbReference type="Proteomes" id="UP000031307"/>
    </source>
</evidence>
<dbReference type="Proteomes" id="UP000031307">
    <property type="component" value="Unassembled WGS sequence"/>
</dbReference>
<proteinExistence type="predicted"/>
<dbReference type="AlphaFoldDB" id="A0A0C1ERG9"/>